<comment type="subcellular location">
    <subcellularLocation>
        <location evidence="2">Cell membrane</location>
        <topology evidence="2">Multi-pass membrane protein</topology>
    </subcellularLocation>
</comment>
<dbReference type="InterPro" id="IPR003660">
    <property type="entry name" value="HAMP_dom"/>
</dbReference>
<dbReference type="FunFam" id="1.10.287.130:FF:000001">
    <property type="entry name" value="Two-component sensor histidine kinase"/>
    <property type="match status" value="1"/>
</dbReference>
<dbReference type="GO" id="GO:0005886">
    <property type="term" value="C:plasma membrane"/>
    <property type="evidence" value="ECO:0007669"/>
    <property type="project" value="UniProtKB-SubCell"/>
</dbReference>
<dbReference type="SMART" id="SM00388">
    <property type="entry name" value="HisKA"/>
    <property type="match status" value="1"/>
</dbReference>
<evidence type="ECO:0000256" key="3">
    <source>
        <dbReference type="ARBA" id="ARBA00012438"/>
    </source>
</evidence>
<feature type="transmembrane region" description="Helical" evidence="17">
    <location>
        <begin position="37"/>
        <end position="57"/>
    </location>
</feature>
<dbReference type="PROSITE" id="PS50109">
    <property type="entry name" value="HIS_KIN"/>
    <property type="match status" value="1"/>
</dbReference>
<keyword evidence="9 20" id="KW-0418">Kinase</keyword>
<evidence type="ECO:0000256" key="14">
    <source>
        <dbReference type="ARBA" id="ARBA00023136"/>
    </source>
</evidence>
<dbReference type="CDD" id="cd00075">
    <property type="entry name" value="HATPase"/>
    <property type="match status" value="1"/>
</dbReference>
<dbReference type="OrthoDB" id="9813151at2"/>
<evidence type="ECO:0000256" key="5">
    <source>
        <dbReference type="ARBA" id="ARBA00022553"/>
    </source>
</evidence>
<name>A0A430JCF6_9BACL</name>
<dbReference type="AlphaFoldDB" id="A0A430JCF6"/>
<evidence type="ECO:0000313" key="20">
    <source>
        <dbReference type="EMBL" id="RTE08704.1"/>
    </source>
</evidence>
<dbReference type="InterPro" id="IPR003594">
    <property type="entry name" value="HATPase_dom"/>
</dbReference>
<protein>
    <recommendedName>
        <fullName evidence="16">Heme sensor protein HssS</fullName>
        <ecNumber evidence="3">2.7.13.3</ecNumber>
    </recommendedName>
</protein>
<keyword evidence="7 17" id="KW-0812">Transmembrane</keyword>
<evidence type="ECO:0000313" key="21">
    <source>
        <dbReference type="Proteomes" id="UP000276128"/>
    </source>
</evidence>
<feature type="domain" description="Histidine kinase" evidence="18">
    <location>
        <begin position="120"/>
        <end position="335"/>
    </location>
</feature>
<evidence type="ECO:0000256" key="16">
    <source>
        <dbReference type="ARBA" id="ARBA00040841"/>
    </source>
</evidence>
<reference evidence="20 21" key="1">
    <citation type="submission" date="2018-12" db="EMBL/GenBank/DDBJ databases">
        <title>Bacillus ochoae sp. nov., Paenibacillus whitsoniae sp. nov., Paenibacillus spiritus sp. nov. Isolated from the Mars Exploration Rover during spacecraft assembly.</title>
        <authorList>
            <person name="Seuylemezian A."/>
            <person name="Vaishampayan P."/>
        </authorList>
    </citation>
    <scope>NUCLEOTIDE SEQUENCE [LARGE SCALE GENOMIC DNA]</scope>
    <source>
        <strain evidence="20 21">MER 54</strain>
    </source>
</reference>
<keyword evidence="4" id="KW-1003">Cell membrane</keyword>
<keyword evidence="6" id="KW-0808">Transferase</keyword>
<evidence type="ECO:0000256" key="12">
    <source>
        <dbReference type="ARBA" id="ARBA00023012"/>
    </source>
</evidence>
<organism evidence="20 21">
    <name type="scientific">Paenibacillus whitsoniae</name>
    <dbReference type="NCBI Taxonomy" id="2496558"/>
    <lineage>
        <taxon>Bacteria</taxon>
        <taxon>Bacillati</taxon>
        <taxon>Bacillota</taxon>
        <taxon>Bacilli</taxon>
        <taxon>Bacillales</taxon>
        <taxon>Paenibacillaceae</taxon>
        <taxon>Paenibacillus</taxon>
    </lineage>
</organism>
<evidence type="ECO:0000256" key="17">
    <source>
        <dbReference type="SAM" id="Phobius"/>
    </source>
</evidence>
<keyword evidence="5" id="KW-0597">Phosphoprotein</keyword>
<dbReference type="GO" id="GO:0005524">
    <property type="term" value="F:ATP binding"/>
    <property type="evidence" value="ECO:0007669"/>
    <property type="project" value="UniProtKB-KW"/>
</dbReference>
<dbReference type="InterPro" id="IPR050398">
    <property type="entry name" value="HssS/ArlS-like"/>
</dbReference>
<comment type="function">
    <text evidence="15">Member of the two-component regulatory system HssS/HssR involved in intracellular heme homeostasis and tempering of staphylococcal virulence. HssS functions as a heme sensor histidine kinase which is autophosphorylated at a histidine residue and transfers its phosphate group to an aspartate residue of HssR. HssR/HssS activates the expression of hrtAB, an efflux pump, in response to extracellular heme, hemin, hemoglobin or blood.</text>
</comment>
<keyword evidence="8" id="KW-0547">Nucleotide-binding</keyword>
<sequence length="340" mass="38969">MAIFLLITFYWICVFYLTDWLYAYWQKRPAEVVAQLINSVGGMLLWGVTMSILGRFFRNKQMEFYKTLIEAMRRMARGDFNVNVEVSPPNGAFNEIVHSINYMATELGQLEQMRQEFISNVSHEIQSPLTSISGFSRALQNEQLSPDERQHYLTIIETESMRLSKLSDNLLKLSSLESKHHPFELRSYRLDKQLRNHILACEPQWVEKDIEMDVELDEVMITADEDLLSQVWTNLIHNAIKFAPQGGVVGVKLSSGENETIIRISNNGEPIAEEDLPHIFERFYKGDKSRNRTQGGNGLGLSIVKKIIDMHQGSVSAESDGQKETCFIVRLPHVEQGLKV</sequence>
<evidence type="ECO:0000256" key="11">
    <source>
        <dbReference type="ARBA" id="ARBA00022989"/>
    </source>
</evidence>
<evidence type="ECO:0000256" key="7">
    <source>
        <dbReference type="ARBA" id="ARBA00022692"/>
    </source>
</evidence>
<evidence type="ECO:0000256" key="10">
    <source>
        <dbReference type="ARBA" id="ARBA00022840"/>
    </source>
</evidence>
<comment type="catalytic activity">
    <reaction evidence="1">
        <text>ATP + protein L-histidine = ADP + protein N-phospho-L-histidine.</text>
        <dbReference type="EC" id="2.7.13.3"/>
    </reaction>
</comment>
<dbReference type="PRINTS" id="PR00344">
    <property type="entry name" value="BCTRLSENSOR"/>
</dbReference>
<gene>
    <name evidence="20" type="ORF">EJQ19_16055</name>
</gene>
<dbReference type="Pfam" id="PF02518">
    <property type="entry name" value="HATPase_c"/>
    <property type="match status" value="1"/>
</dbReference>
<dbReference type="CDD" id="cd00082">
    <property type="entry name" value="HisKA"/>
    <property type="match status" value="1"/>
</dbReference>
<accession>A0A430JCF6</accession>
<dbReference type="Pfam" id="PF00512">
    <property type="entry name" value="HisKA"/>
    <property type="match status" value="1"/>
</dbReference>
<dbReference type="Gene3D" id="3.30.565.10">
    <property type="entry name" value="Histidine kinase-like ATPase, C-terminal domain"/>
    <property type="match status" value="1"/>
</dbReference>
<dbReference type="Gene3D" id="6.10.340.10">
    <property type="match status" value="1"/>
</dbReference>
<dbReference type="EC" id="2.7.13.3" evidence="3"/>
<dbReference type="InterPro" id="IPR005467">
    <property type="entry name" value="His_kinase_dom"/>
</dbReference>
<evidence type="ECO:0000256" key="13">
    <source>
        <dbReference type="ARBA" id="ARBA00023026"/>
    </source>
</evidence>
<dbReference type="PANTHER" id="PTHR45528:SF11">
    <property type="entry name" value="HISTIDINE KINASE"/>
    <property type="match status" value="1"/>
</dbReference>
<dbReference type="PANTHER" id="PTHR45528">
    <property type="entry name" value="SENSOR HISTIDINE KINASE CPXA"/>
    <property type="match status" value="1"/>
</dbReference>
<evidence type="ECO:0000259" key="18">
    <source>
        <dbReference type="PROSITE" id="PS50109"/>
    </source>
</evidence>
<evidence type="ECO:0000256" key="2">
    <source>
        <dbReference type="ARBA" id="ARBA00004651"/>
    </source>
</evidence>
<comment type="caution">
    <text evidence="20">The sequence shown here is derived from an EMBL/GenBank/DDBJ whole genome shotgun (WGS) entry which is preliminary data.</text>
</comment>
<evidence type="ECO:0000256" key="9">
    <source>
        <dbReference type="ARBA" id="ARBA00022777"/>
    </source>
</evidence>
<keyword evidence="10" id="KW-0067">ATP-binding</keyword>
<dbReference type="SMART" id="SM00387">
    <property type="entry name" value="HATPase_c"/>
    <property type="match status" value="1"/>
</dbReference>
<dbReference type="InterPro" id="IPR036097">
    <property type="entry name" value="HisK_dim/P_sf"/>
</dbReference>
<dbReference type="Proteomes" id="UP000276128">
    <property type="component" value="Unassembled WGS sequence"/>
</dbReference>
<keyword evidence="13" id="KW-0843">Virulence</keyword>
<dbReference type="PROSITE" id="PS50885">
    <property type="entry name" value="HAMP"/>
    <property type="match status" value="1"/>
</dbReference>
<proteinExistence type="predicted"/>
<evidence type="ECO:0000256" key="6">
    <source>
        <dbReference type="ARBA" id="ARBA00022679"/>
    </source>
</evidence>
<dbReference type="SUPFAM" id="SSF55874">
    <property type="entry name" value="ATPase domain of HSP90 chaperone/DNA topoisomerase II/histidine kinase"/>
    <property type="match status" value="1"/>
</dbReference>
<dbReference type="GO" id="GO:0000155">
    <property type="term" value="F:phosphorelay sensor kinase activity"/>
    <property type="evidence" value="ECO:0007669"/>
    <property type="project" value="InterPro"/>
</dbReference>
<dbReference type="FunFam" id="3.30.565.10:FF:000006">
    <property type="entry name" value="Sensor histidine kinase WalK"/>
    <property type="match status" value="1"/>
</dbReference>
<dbReference type="SUPFAM" id="SSF47384">
    <property type="entry name" value="Homodimeric domain of signal transducing histidine kinase"/>
    <property type="match status" value="1"/>
</dbReference>
<evidence type="ECO:0000256" key="15">
    <source>
        <dbReference type="ARBA" id="ARBA00037219"/>
    </source>
</evidence>
<dbReference type="InterPro" id="IPR036890">
    <property type="entry name" value="HATPase_C_sf"/>
</dbReference>
<dbReference type="EMBL" id="RXHU01000044">
    <property type="protein sequence ID" value="RTE08704.1"/>
    <property type="molecule type" value="Genomic_DNA"/>
</dbReference>
<evidence type="ECO:0000256" key="4">
    <source>
        <dbReference type="ARBA" id="ARBA00022475"/>
    </source>
</evidence>
<dbReference type="SMART" id="SM00304">
    <property type="entry name" value="HAMP"/>
    <property type="match status" value="1"/>
</dbReference>
<evidence type="ECO:0000256" key="1">
    <source>
        <dbReference type="ARBA" id="ARBA00000085"/>
    </source>
</evidence>
<dbReference type="InterPro" id="IPR004358">
    <property type="entry name" value="Sig_transdc_His_kin-like_C"/>
</dbReference>
<keyword evidence="14 17" id="KW-0472">Membrane</keyword>
<dbReference type="InterPro" id="IPR003661">
    <property type="entry name" value="HisK_dim/P_dom"/>
</dbReference>
<dbReference type="CDD" id="cd06225">
    <property type="entry name" value="HAMP"/>
    <property type="match status" value="1"/>
</dbReference>
<feature type="domain" description="HAMP" evidence="19">
    <location>
        <begin position="66"/>
        <end position="112"/>
    </location>
</feature>
<dbReference type="Gene3D" id="1.10.287.130">
    <property type="match status" value="1"/>
</dbReference>
<keyword evidence="11 17" id="KW-1133">Transmembrane helix</keyword>
<keyword evidence="12" id="KW-0902">Two-component regulatory system</keyword>
<evidence type="ECO:0000259" key="19">
    <source>
        <dbReference type="PROSITE" id="PS50885"/>
    </source>
</evidence>
<evidence type="ECO:0000256" key="8">
    <source>
        <dbReference type="ARBA" id="ARBA00022741"/>
    </source>
</evidence>
<keyword evidence="21" id="KW-1185">Reference proteome</keyword>
<feature type="transmembrane region" description="Helical" evidence="17">
    <location>
        <begin position="7"/>
        <end position="25"/>
    </location>
</feature>